<dbReference type="GO" id="GO:0003684">
    <property type="term" value="F:damaged DNA binding"/>
    <property type="evidence" value="ECO:0007669"/>
    <property type="project" value="InterPro"/>
</dbReference>
<evidence type="ECO:0000256" key="1">
    <source>
        <dbReference type="ARBA" id="ARBA00010945"/>
    </source>
</evidence>
<evidence type="ECO:0000256" key="3">
    <source>
        <dbReference type="ARBA" id="ARBA00022679"/>
    </source>
</evidence>
<dbReference type="GO" id="GO:0005829">
    <property type="term" value="C:cytosol"/>
    <property type="evidence" value="ECO:0007669"/>
    <property type="project" value="TreeGrafter"/>
</dbReference>
<evidence type="ECO:0000313" key="15">
    <source>
        <dbReference type="EMBL" id="AXF57883.1"/>
    </source>
</evidence>
<keyword evidence="3 12" id="KW-0808">Transferase</keyword>
<comment type="subcellular location">
    <subcellularLocation>
        <location evidence="12">Cytoplasm</location>
    </subcellularLocation>
</comment>
<dbReference type="Proteomes" id="UP000252100">
    <property type="component" value="Chromosome"/>
</dbReference>
<evidence type="ECO:0000256" key="12">
    <source>
        <dbReference type="HAMAP-Rule" id="MF_01113"/>
    </source>
</evidence>
<dbReference type="InterPro" id="IPR043502">
    <property type="entry name" value="DNA/RNA_pol_sf"/>
</dbReference>
<keyword evidence="12" id="KW-0238">DNA-binding</keyword>
<dbReference type="Pfam" id="PF11799">
    <property type="entry name" value="IMS_C"/>
    <property type="match status" value="1"/>
</dbReference>
<accession>A0A345C3V2</accession>
<keyword evidence="10 12" id="KW-0234">DNA repair</keyword>
<dbReference type="CDD" id="cd03586">
    <property type="entry name" value="PolY_Pol_IV_kappa"/>
    <property type="match status" value="1"/>
</dbReference>
<dbReference type="KEGG" id="rue:DT065_05755"/>
<dbReference type="Gene3D" id="1.10.150.20">
    <property type="entry name" value="5' to 3' exonuclease, C-terminal subdomain"/>
    <property type="match status" value="1"/>
</dbReference>
<keyword evidence="7 12" id="KW-0227">DNA damage</keyword>
<evidence type="ECO:0000256" key="7">
    <source>
        <dbReference type="ARBA" id="ARBA00022763"/>
    </source>
</evidence>
<dbReference type="PANTHER" id="PTHR11076:SF33">
    <property type="entry name" value="DNA POLYMERASE KAPPA"/>
    <property type="match status" value="1"/>
</dbReference>
<dbReference type="EMBL" id="CP031092">
    <property type="protein sequence ID" value="AXF57883.1"/>
    <property type="molecule type" value="Genomic_DNA"/>
</dbReference>
<evidence type="ECO:0000256" key="8">
    <source>
        <dbReference type="ARBA" id="ARBA00022842"/>
    </source>
</evidence>
<name>A0A345C3V2_9BACI</name>
<evidence type="ECO:0000313" key="16">
    <source>
        <dbReference type="Proteomes" id="UP000252100"/>
    </source>
</evidence>
<keyword evidence="6 12" id="KW-0479">Metal-binding</keyword>
<evidence type="ECO:0000256" key="5">
    <source>
        <dbReference type="ARBA" id="ARBA00022705"/>
    </source>
</evidence>
<sequence length="377" mass="42693">MIKEGSSVHESHDFQLPEPQRDTSRKIIHIDMDAFFSSVEERDNPSLKGKPVIIAKHPKKTGGKGIVSTANYEARKYSVHSAMSAYKAYERCPHGIFIDGNYRAYKKASLQIREIMHRYTPMVEPMSIDEAYLDVTTNNKKIPSATILAKQIQKDIWKETKLTSSAGVSYNKFIAKIASDMKKPAGLTVVPPDEALPFLKQLPIEKFPGIGPKTAQKMHELNIYTGDDLYQMEQMDLISLFGKAGISYYHRARGIDNKPLNMNRERKSVGKERTYFHNLTTDGEVTAELWKIAQEVVTALNRVQKHGKTVVLKIRYRSFETLTRQVSAPHYVETPEAIYDQAAGMWEAVGMAEKGVRLLGITVSNLDPVHYRPMTLF</sequence>
<feature type="region of interest" description="Disordered" evidence="13">
    <location>
        <begin position="1"/>
        <end position="23"/>
    </location>
</feature>
<dbReference type="GO" id="GO:0042276">
    <property type="term" value="P:error-prone translesion synthesis"/>
    <property type="evidence" value="ECO:0007669"/>
    <property type="project" value="TreeGrafter"/>
</dbReference>
<keyword evidence="4 12" id="KW-0548">Nucleotidyltransferase</keyword>
<dbReference type="InterPro" id="IPR050116">
    <property type="entry name" value="DNA_polymerase-Y"/>
</dbReference>
<keyword evidence="16" id="KW-1185">Reference proteome</keyword>
<gene>
    <name evidence="12" type="primary">dinB</name>
    <name evidence="15" type="ORF">DT065_05755</name>
</gene>
<dbReference type="AlphaFoldDB" id="A0A345C3V2"/>
<comment type="cofactor">
    <cofactor evidence="12">
        <name>Mg(2+)</name>
        <dbReference type="ChEBI" id="CHEBI:18420"/>
    </cofactor>
    <text evidence="12">Binds 2 magnesium ions per subunit.</text>
</comment>
<dbReference type="OrthoDB" id="9808813at2"/>
<evidence type="ECO:0000256" key="6">
    <source>
        <dbReference type="ARBA" id="ARBA00022723"/>
    </source>
</evidence>
<organism evidence="15 16">
    <name type="scientific">Salicibibacter kimchii</name>
    <dbReference type="NCBI Taxonomy" id="2099786"/>
    <lineage>
        <taxon>Bacteria</taxon>
        <taxon>Bacillati</taxon>
        <taxon>Bacillota</taxon>
        <taxon>Bacilli</taxon>
        <taxon>Bacillales</taxon>
        <taxon>Bacillaceae</taxon>
        <taxon>Salicibibacter</taxon>
    </lineage>
</organism>
<evidence type="ECO:0000256" key="9">
    <source>
        <dbReference type="ARBA" id="ARBA00022932"/>
    </source>
</evidence>
<keyword evidence="9 12" id="KW-0239">DNA-directed DNA polymerase</keyword>
<evidence type="ECO:0000256" key="13">
    <source>
        <dbReference type="SAM" id="MobiDB-lite"/>
    </source>
</evidence>
<dbReference type="GO" id="GO:0006281">
    <property type="term" value="P:DNA repair"/>
    <property type="evidence" value="ECO:0007669"/>
    <property type="project" value="UniProtKB-UniRule"/>
</dbReference>
<keyword evidence="2 12" id="KW-0515">Mutator protein</keyword>
<comment type="subunit">
    <text evidence="12">Monomer.</text>
</comment>
<dbReference type="NCBIfam" id="NF002677">
    <property type="entry name" value="PRK02406.1"/>
    <property type="match status" value="1"/>
</dbReference>
<dbReference type="InterPro" id="IPR017961">
    <property type="entry name" value="DNA_pol_Y-fam_little_finger"/>
</dbReference>
<feature type="binding site" evidence="12">
    <location>
        <position position="31"/>
    </location>
    <ligand>
        <name>Mg(2+)</name>
        <dbReference type="ChEBI" id="CHEBI:18420"/>
    </ligand>
</feature>
<feature type="domain" description="UmuC" evidence="14">
    <location>
        <begin position="27"/>
        <end position="211"/>
    </location>
</feature>
<dbReference type="GO" id="GO:0003887">
    <property type="term" value="F:DNA-directed DNA polymerase activity"/>
    <property type="evidence" value="ECO:0007669"/>
    <property type="project" value="UniProtKB-UniRule"/>
</dbReference>
<comment type="catalytic activity">
    <reaction evidence="11 12">
        <text>DNA(n) + a 2'-deoxyribonucleoside 5'-triphosphate = DNA(n+1) + diphosphate</text>
        <dbReference type="Rhea" id="RHEA:22508"/>
        <dbReference type="Rhea" id="RHEA-COMP:17339"/>
        <dbReference type="Rhea" id="RHEA-COMP:17340"/>
        <dbReference type="ChEBI" id="CHEBI:33019"/>
        <dbReference type="ChEBI" id="CHEBI:61560"/>
        <dbReference type="ChEBI" id="CHEBI:173112"/>
        <dbReference type="EC" id="2.7.7.7"/>
    </reaction>
</comment>
<dbReference type="PROSITE" id="PS50173">
    <property type="entry name" value="UMUC"/>
    <property type="match status" value="1"/>
</dbReference>
<dbReference type="SUPFAM" id="SSF56672">
    <property type="entry name" value="DNA/RNA polymerases"/>
    <property type="match status" value="1"/>
</dbReference>
<dbReference type="Gene3D" id="3.30.70.270">
    <property type="match status" value="1"/>
</dbReference>
<evidence type="ECO:0000256" key="11">
    <source>
        <dbReference type="ARBA" id="ARBA00049244"/>
    </source>
</evidence>
<dbReference type="Gene3D" id="3.40.1170.60">
    <property type="match status" value="1"/>
</dbReference>
<dbReference type="Pfam" id="PF00817">
    <property type="entry name" value="IMS"/>
    <property type="match status" value="1"/>
</dbReference>
<evidence type="ECO:0000256" key="10">
    <source>
        <dbReference type="ARBA" id="ARBA00023204"/>
    </source>
</evidence>
<dbReference type="Pfam" id="PF11798">
    <property type="entry name" value="IMS_HHH"/>
    <property type="match status" value="1"/>
</dbReference>
<feature type="active site" evidence="12">
    <location>
        <position position="130"/>
    </location>
</feature>
<feature type="binding site" evidence="12">
    <location>
        <position position="129"/>
    </location>
    <ligand>
        <name>Mg(2+)</name>
        <dbReference type="ChEBI" id="CHEBI:18420"/>
    </ligand>
</feature>
<dbReference type="HAMAP" id="MF_01113">
    <property type="entry name" value="DNApol_IV"/>
    <property type="match status" value="1"/>
</dbReference>
<dbReference type="InterPro" id="IPR043128">
    <property type="entry name" value="Rev_trsase/Diguanyl_cyclase"/>
</dbReference>
<evidence type="ECO:0000256" key="4">
    <source>
        <dbReference type="ARBA" id="ARBA00022695"/>
    </source>
</evidence>
<keyword evidence="8 12" id="KW-0460">Magnesium</keyword>
<dbReference type="PANTHER" id="PTHR11076">
    <property type="entry name" value="DNA REPAIR POLYMERASE UMUC / TRANSFERASE FAMILY MEMBER"/>
    <property type="match status" value="1"/>
</dbReference>
<keyword evidence="12" id="KW-0963">Cytoplasm</keyword>
<dbReference type="GO" id="GO:0009432">
    <property type="term" value="P:SOS response"/>
    <property type="evidence" value="ECO:0007669"/>
    <property type="project" value="TreeGrafter"/>
</dbReference>
<reference evidence="15 16" key="1">
    <citation type="journal article" date="2018" name="J. Microbiol.">
        <title>Salicibibacter kimchii gen. nov., sp. nov., a moderately halophilic and alkalitolerant bacterium in the family Bacillaceae, isolated from kimchi.</title>
        <authorList>
            <person name="Jang J.Y."/>
            <person name="Oh Y.J."/>
            <person name="Lim S.K."/>
            <person name="Park H.K."/>
            <person name="Lee C."/>
            <person name="Kim J.Y."/>
            <person name="Lee M.A."/>
            <person name="Choi H.J."/>
        </authorList>
    </citation>
    <scope>NUCLEOTIDE SEQUENCE [LARGE SCALE GENOMIC DNA]</scope>
    <source>
        <strain evidence="15 16">NKC1-1</strain>
    </source>
</reference>
<feature type="site" description="Substrate discrimination" evidence="12">
    <location>
        <position position="36"/>
    </location>
</feature>
<evidence type="ECO:0000256" key="2">
    <source>
        <dbReference type="ARBA" id="ARBA00022457"/>
    </source>
</evidence>
<dbReference type="EC" id="2.7.7.7" evidence="12"/>
<proteinExistence type="inferred from homology"/>
<comment type="function">
    <text evidence="12">Poorly processive, error-prone DNA polymerase involved in untargeted mutagenesis. Copies undamaged DNA at stalled replication forks, which arise in vivo from mismatched or misaligned primer ends. These misaligned primers can be extended by PolIV. Exhibits no 3'-5' exonuclease (proofreading) activity. May be involved in translesional synthesis, in conjunction with the beta clamp from PolIII.</text>
</comment>
<dbReference type="GO" id="GO:0000287">
    <property type="term" value="F:magnesium ion binding"/>
    <property type="evidence" value="ECO:0007669"/>
    <property type="project" value="UniProtKB-UniRule"/>
</dbReference>
<dbReference type="InterPro" id="IPR024728">
    <property type="entry name" value="PolY_HhH_motif"/>
</dbReference>
<dbReference type="Gene3D" id="3.30.1490.100">
    <property type="entry name" value="DNA polymerase, Y-family, little finger domain"/>
    <property type="match status" value="1"/>
</dbReference>
<dbReference type="SUPFAM" id="SSF100879">
    <property type="entry name" value="Lesion bypass DNA polymerase (Y-family), little finger domain"/>
    <property type="match status" value="1"/>
</dbReference>
<dbReference type="FunFam" id="3.30.1490.100:FF:000004">
    <property type="entry name" value="DNA polymerase IV"/>
    <property type="match status" value="1"/>
</dbReference>
<keyword evidence="5 12" id="KW-0235">DNA replication</keyword>
<comment type="similarity">
    <text evidence="1 12">Belongs to the DNA polymerase type-Y family.</text>
</comment>
<dbReference type="InterPro" id="IPR022880">
    <property type="entry name" value="DNApol_IV"/>
</dbReference>
<evidence type="ECO:0000259" key="14">
    <source>
        <dbReference type="PROSITE" id="PS50173"/>
    </source>
</evidence>
<protein>
    <recommendedName>
        <fullName evidence="12">DNA polymerase IV</fullName>
        <shortName evidence="12">Pol IV</shortName>
        <ecNumber evidence="12">2.7.7.7</ecNumber>
    </recommendedName>
</protein>
<dbReference type="InterPro" id="IPR036775">
    <property type="entry name" value="DNA_pol_Y-fam_lit_finger_sf"/>
</dbReference>
<dbReference type="GO" id="GO:0006261">
    <property type="term" value="P:DNA-templated DNA replication"/>
    <property type="evidence" value="ECO:0007669"/>
    <property type="project" value="UniProtKB-UniRule"/>
</dbReference>
<dbReference type="InterPro" id="IPR001126">
    <property type="entry name" value="UmuC"/>
</dbReference>